<evidence type="ECO:0000259" key="6">
    <source>
        <dbReference type="PROSITE" id="PS51900"/>
    </source>
</evidence>
<proteinExistence type="predicted"/>
<feature type="domain" description="Core-binding (CB)" evidence="6">
    <location>
        <begin position="63"/>
        <end position="153"/>
    </location>
</feature>
<comment type="caution">
    <text evidence="7">The sequence shown here is derived from an EMBL/GenBank/DDBJ whole genome shotgun (WGS) entry which is preliminary data.</text>
</comment>
<dbReference type="InterPro" id="IPR044068">
    <property type="entry name" value="CB"/>
</dbReference>
<evidence type="ECO:0000313" key="8">
    <source>
        <dbReference type="Proteomes" id="UP001142291"/>
    </source>
</evidence>
<reference evidence="7" key="2">
    <citation type="submission" date="2023-01" db="EMBL/GenBank/DDBJ databases">
        <authorList>
            <person name="Sun Q."/>
            <person name="Evtushenko L."/>
        </authorList>
    </citation>
    <scope>NUCLEOTIDE SEQUENCE</scope>
    <source>
        <strain evidence="7">VKM Ac-1940</strain>
    </source>
</reference>
<accession>A0A9W6HMC3</accession>
<dbReference type="CDD" id="cd00397">
    <property type="entry name" value="DNA_BRE_C"/>
    <property type="match status" value="1"/>
</dbReference>
<evidence type="ECO:0000256" key="1">
    <source>
        <dbReference type="ARBA" id="ARBA00023125"/>
    </source>
</evidence>
<dbReference type="EMBL" id="BSER01000009">
    <property type="protein sequence ID" value="GLJ95693.1"/>
    <property type="molecule type" value="Genomic_DNA"/>
</dbReference>
<dbReference type="PANTHER" id="PTHR30349">
    <property type="entry name" value="PHAGE INTEGRASE-RELATED"/>
    <property type="match status" value="1"/>
</dbReference>
<dbReference type="PROSITE" id="PS51900">
    <property type="entry name" value="CB"/>
    <property type="match status" value="1"/>
</dbReference>
<dbReference type="InterPro" id="IPR010998">
    <property type="entry name" value="Integrase_recombinase_N"/>
</dbReference>
<keyword evidence="2" id="KW-0233">DNA recombination</keyword>
<feature type="region of interest" description="Disordered" evidence="4">
    <location>
        <begin position="399"/>
        <end position="430"/>
    </location>
</feature>
<dbReference type="AlphaFoldDB" id="A0A9W6HMC3"/>
<dbReference type="Proteomes" id="UP001142291">
    <property type="component" value="Unassembled WGS sequence"/>
</dbReference>
<gene>
    <name evidence="7" type="ORF">GCM10017591_17560</name>
</gene>
<dbReference type="PROSITE" id="PS51898">
    <property type="entry name" value="TYR_RECOMBINASE"/>
    <property type="match status" value="1"/>
</dbReference>
<dbReference type="GO" id="GO:0015074">
    <property type="term" value="P:DNA integration"/>
    <property type="evidence" value="ECO:0007669"/>
    <property type="project" value="InterPro"/>
</dbReference>
<sequence>MSVKLIGTRLHRARCRFRRLDGTTAFLEAEGSSEARARAALDEKIALAKRAHRLEAADLDARSTVLDLIERWYAFAIADAKSNNPVEPRRRPQTLATYRAYIDSTLAPRFRQIGLGEVDTPLIQGFLEDLTRTKPGAIKASRSVLMNAYKWGQRRGVVLDNPVERTSASFEVVRSTPNAARALTMDEIRKIMAAFDAAATSARRNAELAATYRDVLRVLTATGARIGEVLALSVDSYTPGRTARGGKRVTPPTLTISSTLVPRSAAEGGFLRVQDGTKSGKGHRVVTVPEWIDETLRARVKSAKDAGRTLVFTTTAGTAISPSNFRTRLRKTLVAAGLGDAAISPHSWRKTVAEALRDGALGSEGVAQQLGNDVATTEGSYLSRRAHIAPDFAEVLGALDPDAAPAEAPAEPVAPRTRGRRRSADDDQPF</sequence>
<evidence type="ECO:0000256" key="3">
    <source>
        <dbReference type="PROSITE-ProRule" id="PRU01248"/>
    </source>
</evidence>
<reference evidence="7" key="1">
    <citation type="journal article" date="2014" name="Int. J. Syst. Evol. Microbiol.">
        <title>Complete genome sequence of Corynebacterium casei LMG S-19264T (=DSM 44701T), isolated from a smear-ripened cheese.</title>
        <authorList>
            <consortium name="US DOE Joint Genome Institute (JGI-PGF)"/>
            <person name="Walter F."/>
            <person name="Albersmeier A."/>
            <person name="Kalinowski J."/>
            <person name="Ruckert C."/>
        </authorList>
    </citation>
    <scope>NUCLEOTIDE SEQUENCE</scope>
    <source>
        <strain evidence="7">VKM Ac-1940</strain>
    </source>
</reference>
<dbReference type="Gene3D" id="1.10.443.10">
    <property type="entry name" value="Intergrase catalytic core"/>
    <property type="match status" value="1"/>
</dbReference>
<protein>
    <submittedName>
        <fullName evidence="7">Phage integrase</fullName>
    </submittedName>
</protein>
<feature type="domain" description="Tyr recombinase" evidence="5">
    <location>
        <begin position="178"/>
        <end position="400"/>
    </location>
</feature>
<keyword evidence="8" id="KW-1185">Reference proteome</keyword>
<dbReference type="InterPro" id="IPR013762">
    <property type="entry name" value="Integrase-like_cat_sf"/>
</dbReference>
<evidence type="ECO:0000313" key="7">
    <source>
        <dbReference type="EMBL" id="GLJ95693.1"/>
    </source>
</evidence>
<evidence type="ECO:0000256" key="2">
    <source>
        <dbReference type="ARBA" id="ARBA00023172"/>
    </source>
</evidence>
<evidence type="ECO:0000256" key="4">
    <source>
        <dbReference type="SAM" id="MobiDB-lite"/>
    </source>
</evidence>
<dbReference type="Gene3D" id="1.10.150.130">
    <property type="match status" value="1"/>
</dbReference>
<dbReference type="SUPFAM" id="SSF56349">
    <property type="entry name" value="DNA breaking-rejoining enzymes"/>
    <property type="match status" value="1"/>
</dbReference>
<dbReference type="InterPro" id="IPR002104">
    <property type="entry name" value="Integrase_catalytic"/>
</dbReference>
<dbReference type="GO" id="GO:0003677">
    <property type="term" value="F:DNA binding"/>
    <property type="evidence" value="ECO:0007669"/>
    <property type="project" value="UniProtKB-UniRule"/>
</dbReference>
<organism evidence="7 8">
    <name type="scientific">Microbacterium dextranolyticum</name>
    <dbReference type="NCBI Taxonomy" id="36806"/>
    <lineage>
        <taxon>Bacteria</taxon>
        <taxon>Bacillati</taxon>
        <taxon>Actinomycetota</taxon>
        <taxon>Actinomycetes</taxon>
        <taxon>Micrococcales</taxon>
        <taxon>Microbacteriaceae</taxon>
        <taxon>Microbacterium</taxon>
    </lineage>
</organism>
<evidence type="ECO:0000259" key="5">
    <source>
        <dbReference type="PROSITE" id="PS51898"/>
    </source>
</evidence>
<feature type="compositionally biased region" description="Low complexity" evidence="4">
    <location>
        <begin position="399"/>
        <end position="415"/>
    </location>
</feature>
<dbReference type="GO" id="GO:0006310">
    <property type="term" value="P:DNA recombination"/>
    <property type="evidence" value="ECO:0007669"/>
    <property type="project" value="UniProtKB-KW"/>
</dbReference>
<dbReference type="InterPro" id="IPR011010">
    <property type="entry name" value="DNA_brk_join_enz"/>
</dbReference>
<name>A0A9W6HMC3_9MICO</name>
<dbReference type="InterPro" id="IPR050090">
    <property type="entry name" value="Tyrosine_recombinase_XerCD"/>
</dbReference>
<keyword evidence="1 3" id="KW-0238">DNA-binding</keyword>